<evidence type="ECO:0000256" key="2">
    <source>
        <dbReference type="ARBA" id="ARBA00006171"/>
    </source>
</evidence>
<keyword evidence="3" id="KW-0479">Metal-binding</keyword>
<dbReference type="InterPro" id="IPR023198">
    <property type="entry name" value="PGP-like_dom2"/>
</dbReference>
<dbReference type="NCBIfam" id="TIGR01509">
    <property type="entry name" value="HAD-SF-IA-v3"/>
    <property type="match status" value="1"/>
</dbReference>
<dbReference type="Gene3D" id="1.10.150.240">
    <property type="entry name" value="Putative phosphatase, domain 2"/>
    <property type="match status" value="1"/>
</dbReference>
<dbReference type="InterPro" id="IPR051600">
    <property type="entry name" value="Beta-PGM-like"/>
</dbReference>
<dbReference type="PANTHER" id="PTHR46193">
    <property type="entry name" value="6-PHOSPHOGLUCONATE PHOSPHATASE"/>
    <property type="match status" value="1"/>
</dbReference>
<dbReference type="Gene3D" id="3.40.50.1000">
    <property type="entry name" value="HAD superfamily/HAD-like"/>
    <property type="match status" value="1"/>
</dbReference>
<evidence type="ECO:0000256" key="3">
    <source>
        <dbReference type="ARBA" id="ARBA00022723"/>
    </source>
</evidence>
<accession>A0ABS3GIG7</accession>
<name>A0ABS3GIG7_9NEIS</name>
<reference evidence="5 6" key="1">
    <citation type="submission" date="2021-03" db="EMBL/GenBank/DDBJ databases">
        <title>First Case of infection caused by Chromobacterium haemolyticum derived from water in China.</title>
        <authorList>
            <person name="Chen J."/>
            <person name="Liu C."/>
        </authorList>
    </citation>
    <scope>NUCLEOTIDE SEQUENCE [LARGE SCALE GENOMIC DNA]</scope>
    <source>
        <strain evidence="5 6">WJ-5</strain>
    </source>
</reference>
<comment type="cofactor">
    <cofactor evidence="1">
        <name>Mg(2+)</name>
        <dbReference type="ChEBI" id="CHEBI:18420"/>
    </cofactor>
</comment>
<evidence type="ECO:0000313" key="6">
    <source>
        <dbReference type="Proteomes" id="UP000664349"/>
    </source>
</evidence>
<dbReference type="InterPro" id="IPR036412">
    <property type="entry name" value="HAD-like_sf"/>
</dbReference>
<dbReference type="Pfam" id="PF00702">
    <property type="entry name" value="Hydrolase"/>
    <property type="match status" value="1"/>
</dbReference>
<comment type="similarity">
    <text evidence="2">Belongs to the HAD-like hydrolase superfamily. CbbY/CbbZ/Gph/YieH family.</text>
</comment>
<dbReference type="SUPFAM" id="SSF56784">
    <property type="entry name" value="HAD-like"/>
    <property type="match status" value="1"/>
</dbReference>
<organism evidence="5 6">
    <name type="scientific">Chromobacterium haemolyticum</name>
    <dbReference type="NCBI Taxonomy" id="394935"/>
    <lineage>
        <taxon>Bacteria</taxon>
        <taxon>Pseudomonadati</taxon>
        <taxon>Pseudomonadota</taxon>
        <taxon>Betaproteobacteria</taxon>
        <taxon>Neisseriales</taxon>
        <taxon>Chromobacteriaceae</taxon>
        <taxon>Chromobacterium</taxon>
    </lineage>
</organism>
<evidence type="ECO:0000256" key="4">
    <source>
        <dbReference type="ARBA" id="ARBA00022842"/>
    </source>
</evidence>
<dbReference type="InterPro" id="IPR006439">
    <property type="entry name" value="HAD-SF_hydro_IA"/>
</dbReference>
<dbReference type="PANTHER" id="PTHR46193:SF10">
    <property type="entry name" value="6-PHOSPHOGLUCONATE PHOSPHATASE"/>
    <property type="match status" value="1"/>
</dbReference>
<sequence length="227" mass="23542">MSGAVAHLVCDCDGVLLDSEAAAQRALQIQLAARLPPGVDAAAVIQPRLGMTLEALLADIAGQHPLPLTPDEIARIRRAVDAEVASRLRAVPGVAAALRAIPLPKAVASNSAGARVRAALRRTGLWPLFQGRVHCADEVGAAKPAPDVYLAACRSLRAAPDHCLALEDSVTGVTAARAAGLRVLGFAGAGHIAAGHAERLLAAGAGQVFDDMRRLPELVRRLQARPF</sequence>
<dbReference type="InterPro" id="IPR023214">
    <property type="entry name" value="HAD_sf"/>
</dbReference>
<dbReference type="SFLD" id="SFLDG01129">
    <property type="entry name" value="C1.5:_HAD__Beta-PGM__Phosphata"/>
    <property type="match status" value="1"/>
</dbReference>
<gene>
    <name evidence="5" type="ORF">J1C50_04905</name>
</gene>
<protein>
    <submittedName>
        <fullName evidence="5">HAD family phosphatase</fullName>
    </submittedName>
</protein>
<evidence type="ECO:0000313" key="5">
    <source>
        <dbReference type="EMBL" id="MBO0414840.1"/>
    </source>
</evidence>
<proteinExistence type="inferred from homology"/>
<dbReference type="EMBL" id="JAFLRD010000003">
    <property type="protein sequence ID" value="MBO0414840.1"/>
    <property type="molecule type" value="Genomic_DNA"/>
</dbReference>
<keyword evidence="6" id="KW-1185">Reference proteome</keyword>
<dbReference type="RefSeq" id="WP_043590147.1">
    <property type="nucleotide sequence ID" value="NZ_JAEILV010000003.1"/>
</dbReference>
<keyword evidence="4" id="KW-0460">Magnesium</keyword>
<comment type="caution">
    <text evidence="5">The sequence shown here is derived from an EMBL/GenBank/DDBJ whole genome shotgun (WGS) entry which is preliminary data.</text>
</comment>
<evidence type="ECO:0000256" key="1">
    <source>
        <dbReference type="ARBA" id="ARBA00001946"/>
    </source>
</evidence>
<dbReference type="Proteomes" id="UP000664349">
    <property type="component" value="Unassembled WGS sequence"/>
</dbReference>
<dbReference type="SFLD" id="SFLDS00003">
    <property type="entry name" value="Haloacid_Dehalogenase"/>
    <property type="match status" value="1"/>
</dbReference>